<accession>A0A9W8MUX6</accession>
<reference evidence="1" key="1">
    <citation type="submission" date="2022-07" db="EMBL/GenBank/DDBJ databases">
        <title>Genome Sequence of Agrocybe chaxingu.</title>
        <authorList>
            <person name="Buettner E."/>
        </authorList>
    </citation>
    <scope>NUCLEOTIDE SEQUENCE</scope>
    <source>
        <strain evidence="1">MP-N11</strain>
    </source>
</reference>
<dbReference type="Proteomes" id="UP001148786">
    <property type="component" value="Unassembled WGS sequence"/>
</dbReference>
<dbReference type="AlphaFoldDB" id="A0A9W8MUX6"/>
<dbReference type="EMBL" id="JANKHO010000321">
    <property type="protein sequence ID" value="KAJ3511533.1"/>
    <property type="molecule type" value="Genomic_DNA"/>
</dbReference>
<organism evidence="1 2">
    <name type="scientific">Agrocybe chaxingu</name>
    <dbReference type="NCBI Taxonomy" id="84603"/>
    <lineage>
        <taxon>Eukaryota</taxon>
        <taxon>Fungi</taxon>
        <taxon>Dikarya</taxon>
        <taxon>Basidiomycota</taxon>
        <taxon>Agaricomycotina</taxon>
        <taxon>Agaricomycetes</taxon>
        <taxon>Agaricomycetidae</taxon>
        <taxon>Agaricales</taxon>
        <taxon>Agaricineae</taxon>
        <taxon>Strophariaceae</taxon>
        <taxon>Agrocybe</taxon>
    </lineage>
</organism>
<proteinExistence type="predicted"/>
<protein>
    <submittedName>
        <fullName evidence="1">Uncharacterized protein</fullName>
    </submittedName>
</protein>
<evidence type="ECO:0000313" key="1">
    <source>
        <dbReference type="EMBL" id="KAJ3511533.1"/>
    </source>
</evidence>
<keyword evidence="2" id="KW-1185">Reference proteome</keyword>
<gene>
    <name evidence="1" type="ORF">NLJ89_g4038</name>
</gene>
<sequence length="272" mass="30555">MISKEQAIIVEACRVHEELNWMQQNYRAAISIGTDCFVKFGSPQTLLPEITTQQYIWDHARADPTKPGRPRIPEVRYYFMHQQTMYMVVEFIKLVDSPPDINQRRAVALRWLSEVPLPLNHVIGPLAGGRIRHKFFKNYKAPLAFSSVEALERYIEKGRTILCNRGSQMRPVNISGERSIFMQPDDDLSNFGVDHLGNTVMMDFAEIAPLPLSFAAYTITSNPTLAALAESLGLLNNPNLASMAAISGFLWMVGDAKLGLNNDGFPKTRTKG</sequence>
<evidence type="ECO:0000313" key="2">
    <source>
        <dbReference type="Proteomes" id="UP001148786"/>
    </source>
</evidence>
<dbReference type="OrthoDB" id="3250044at2759"/>
<name>A0A9W8MUX6_9AGAR</name>
<comment type="caution">
    <text evidence="1">The sequence shown here is derived from an EMBL/GenBank/DDBJ whole genome shotgun (WGS) entry which is preliminary data.</text>
</comment>